<dbReference type="GO" id="GO:0005739">
    <property type="term" value="C:mitochondrion"/>
    <property type="evidence" value="ECO:0007669"/>
    <property type="project" value="TreeGrafter"/>
</dbReference>
<comment type="similarity">
    <text evidence="2 6">Belongs to the peroxisomal membrane protein PXMP2/4 family.</text>
</comment>
<keyword evidence="4" id="KW-1133">Transmembrane helix</keyword>
<evidence type="ECO:0000256" key="4">
    <source>
        <dbReference type="ARBA" id="ARBA00022989"/>
    </source>
</evidence>
<dbReference type="Proteomes" id="UP000027195">
    <property type="component" value="Unassembled WGS sequence"/>
</dbReference>
<protein>
    <recommendedName>
        <fullName evidence="9">Protein sym1</fullName>
    </recommendedName>
</protein>
<evidence type="ECO:0000256" key="3">
    <source>
        <dbReference type="ARBA" id="ARBA00022692"/>
    </source>
</evidence>
<proteinExistence type="inferred from homology"/>
<keyword evidence="3" id="KW-0812">Transmembrane</keyword>
<dbReference type="FunCoup" id="A0A067MD94">
    <property type="interactions" value="332"/>
</dbReference>
<evidence type="ECO:0000256" key="6">
    <source>
        <dbReference type="RuleBase" id="RU363053"/>
    </source>
</evidence>
<gene>
    <name evidence="7" type="ORF">BOTBODRAFT_33432</name>
</gene>
<evidence type="ECO:0000256" key="1">
    <source>
        <dbReference type="ARBA" id="ARBA00004141"/>
    </source>
</evidence>
<dbReference type="PANTHER" id="PTHR11266:SF50">
    <property type="entry name" value="VACUOLAR MEMBRANE PROTEIN YOR292C"/>
    <property type="match status" value="1"/>
</dbReference>
<dbReference type="InterPro" id="IPR007248">
    <property type="entry name" value="Mpv17_PMP22"/>
</dbReference>
<dbReference type="STRING" id="930990.A0A067MD94"/>
<evidence type="ECO:0000313" key="8">
    <source>
        <dbReference type="Proteomes" id="UP000027195"/>
    </source>
</evidence>
<dbReference type="GO" id="GO:0016020">
    <property type="term" value="C:membrane"/>
    <property type="evidence" value="ECO:0007669"/>
    <property type="project" value="UniProtKB-SubCell"/>
</dbReference>
<dbReference type="EMBL" id="KL198042">
    <property type="protein sequence ID" value="KDQ13733.1"/>
    <property type="molecule type" value="Genomic_DNA"/>
</dbReference>
<organism evidence="7 8">
    <name type="scientific">Botryobasidium botryosum (strain FD-172 SS1)</name>
    <dbReference type="NCBI Taxonomy" id="930990"/>
    <lineage>
        <taxon>Eukaryota</taxon>
        <taxon>Fungi</taxon>
        <taxon>Dikarya</taxon>
        <taxon>Basidiomycota</taxon>
        <taxon>Agaricomycotina</taxon>
        <taxon>Agaricomycetes</taxon>
        <taxon>Cantharellales</taxon>
        <taxon>Botryobasidiaceae</taxon>
        <taxon>Botryobasidium</taxon>
    </lineage>
</organism>
<dbReference type="AlphaFoldDB" id="A0A067MD94"/>
<evidence type="ECO:0000256" key="5">
    <source>
        <dbReference type="ARBA" id="ARBA00023136"/>
    </source>
</evidence>
<evidence type="ECO:0008006" key="9">
    <source>
        <dbReference type="Google" id="ProtNLM"/>
    </source>
</evidence>
<comment type="subcellular location">
    <subcellularLocation>
        <location evidence="1">Membrane</location>
        <topology evidence="1">Multi-pass membrane protein</topology>
    </subcellularLocation>
</comment>
<dbReference type="Pfam" id="PF04117">
    <property type="entry name" value="Mpv17_PMP22"/>
    <property type="match status" value="1"/>
</dbReference>
<name>A0A067MD94_BOTB1</name>
<evidence type="ECO:0000256" key="2">
    <source>
        <dbReference type="ARBA" id="ARBA00006824"/>
    </source>
</evidence>
<evidence type="ECO:0000313" key="7">
    <source>
        <dbReference type="EMBL" id="KDQ13733.1"/>
    </source>
</evidence>
<dbReference type="HOGENOM" id="CLU_049109_8_0_1"/>
<dbReference type="InParanoid" id="A0A067MD94"/>
<reference evidence="8" key="1">
    <citation type="journal article" date="2014" name="Proc. Natl. Acad. Sci. U.S.A.">
        <title>Extensive sampling of basidiomycete genomes demonstrates inadequacy of the white-rot/brown-rot paradigm for wood decay fungi.</title>
        <authorList>
            <person name="Riley R."/>
            <person name="Salamov A.A."/>
            <person name="Brown D.W."/>
            <person name="Nagy L.G."/>
            <person name="Floudas D."/>
            <person name="Held B.W."/>
            <person name="Levasseur A."/>
            <person name="Lombard V."/>
            <person name="Morin E."/>
            <person name="Otillar R."/>
            <person name="Lindquist E.A."/>
            <person name="Sun H."/>
            <person name="LaButti K.M."/>
            <person name="Schmutz J."/>
            <person name="Jabbour D."/>
            <person name="Luo H."/>
            <person name="Baker S.E."/>
            <person name="Pisabarro A.G."/>
            <person name="Walton J.D."/>
            <person name="Blanchette R.A."/>
            <person name="Henrissat B."/>
            <person name="Martin F."/>
            <person name="Cullen D."/>
            <person name="Hibbett D.S."/>
            <person name="Grigoriev I.V."/>
        </authorList>
    </citation>
    <scope>NUCLEOTIDE SEQUENCE [LARGE SCALE GENOMIC DNA]</scope>
    <source>
        <strain evidence="8">FD-172 SS1</strain>
    </source>
</reference>
<sequence>MSSVALARIYQAQFNARPTTTLAVTNGSLSALADIIAQSAQLFNARKHHSHHHKIDPPPLDHYDVHRTLRFAAFGVAMGPLIGRWNKFLEHAFPLRPARVGARYGASSKVSLRALGKRVLGDQLIMAPIGLGLFVGSMGLMEGRNAAGVRQKYADMYLPAIVANWKVWPVAQLINFRFMPLPYRVPFQATCGVFWTLYLSLLNAREDERLDGDRHN</sequence>
<keyword evidence="5" id="KW-0472">Membrane</keyword>
<dbReference type="PANTHER" id="PTHR11266">
    <property type="entry name" value="PEROXISOMAL MEMBRANE PROTEIN 2, PXMP2 MPV17"/>
    <property type="match status" value="1"/>
</dbReference>
<accession>A0A067MD94</accession>
<dbReference type="OrthoDB" id="10267969at2759"/>
<keyword evidence="8" id="KW-1185">Reference proteome</keyword>